<name>A0A642VAH8_9ASCO</name>
<evidence type="ECO:0000313" key="2">
    <source>
        <dbReference type="Proteomes" id="UP000761534"/>
    </source>
</evidence>
<gene>
    <name evidence="1" type="ORF">TRICI_000730</name>
</gene>
<protein>
    <submittedName>
        <fullName evidence="1">Uncharacterized protein</fullName>
    </submittedName>
</protein>
<dbReference type="VEuPathDB" id="FungiDB:TRICI_000730"/>
<dbReference type="EMBL" id="SWFS01000065">
    <property type="protein sequence ID" value="KAA8917120.1"/>
    <property type="molecule type" value="Genomic_DNA"/>
</dbReference>
<evidence type="ECO:0000313" key="1">
    <source>
        <dbReference type="EMBL" id="KAA8917120.1"/>
    </source>
</evidence>
<proteinExistence type="predicted"/>
<sequence length="160" mass="19121">MDNSVYWKTVWPKLQPLIRVVPMLVKTLHLFLLHALNGFVFRPENNDNYHLAFADTRCALYRNNPVSESYIFLHCPMALFLWQHSGFMWGEPLTWKEWFKTSHHWPVGPGWWPLSMPSIASIVPTDNIWWVRIHGTMKTRSRRLWSWWLTSRFISSITPL</sequence>
<accession>A0A642VAH8</accession>
<organism evidence="1 2">
    <name type="scientific">Trichomonascus ciferrii</name>
    <dbReference type="NCBI Taxonomy" id="44093"/>
    <lineage>
        <taxon>Eukaryota</taxon>
        <taxon>Fungi</taxon>
        <taxon>Dikarya</taxon>
        <taxon>Ascomycota</taxon>
        <taxon>Saccharomycotina</taxon>
        <taxon>Dipodascomycetes</taxon>
        <taxon>Dipodascales</taxon>
        <taxon>Trichomonascaceae</taxon>
        <taxon>Trichomonascus</taxon>
        <taxon>Trichomonascus ciferrii complex</taxon>
    </lineage>
</organism>
<dbReference type="AlphaFoldDB" id="A0A642VAH8"/>
<comment type="caution">
    <text evidence="1">The sequence shown here is derived from an EMBL/GenBank/DDBJ whole genome shotgun (WGS) entry which is preliminary data.</text>
</comment>
<keyword evidence="2" id="KW-1185">Reference proteome</keyword>
<reference evidence="1" key="1">
    <citation type="journal article" date="2019" name="G3 (Bethesda)">
        <title>Genome Assemblies of Two Rare Opportunistic Yeast Pathogens: Diutina rugosa (syn. Candida rugosa) and Trichomonascus ciferrii (syn. Candida ciferrii).</title>
        <authorList>
            <person name="Mixao V."/>
            <person name="Saus E."/>
            <person name="Hansen A.P."/>
            <person name="Lass-Florl C."/>
            <person name="Gabaldon T."/>
        </authorList>
    </citation>
    <scope>NUCLEOTIDE SEQUENCE</scope>
    <source>
        <strain evidence="1">CBS 4856</strain>
    </source>
</reference>
<dbReference type="Proteomes" id="UP000761534">
    <property type="component" value="Unassembled WGS sequence"/>
</dbReference>